<dbReference type="RefSeq" id="XP_020915201.2">
    <property type="nucleotide sequence ID" value="XM_021059542.2"/>
</dbReference>
<keyword evidence="3" id="KW-1185">Reference proteome</keyword>
<dbReference type="Gene3D" id="3.40.50.300">
    <property type="entry name" value="P-loop containing nucleotide triphosphate hydrolases"/>
    <property type="match status" value="1"/>
</dbReference>
<keyword evidence="1" id="KW-0472">Membrane</keyword>
<protein>
    <recommendedName>
        <fullName evidence="4">Sulfotransferase family protein</fullName>
    </recommendedName>
</protein>
<evidence type="ECO:0000256" key="1">
    <source>
        <dbReference type="SAM" id="Phobius"/>
    </source>
</evidence>
<evidence type="ECO:0008006" key="4">
    <source>
        <dbReference type="Google" id="ProtNLM"/>
    </source>
</evidence>
<evidence type="ECO:0000313" key="3">
    <source>
        <dbReference type="Proteomes" id="UP000887567"/>
    </source>
</evidence>
<feature type="transmembrane region" description="Helical" evidence="1">
    <location>
        <begin position="219"/>
        <end position="238"/>
    </location>
</feature>
<dbReference type="Pfam" id="PF17784">
    <property type="entry name" value="Sulfotransfer_4"/>
    <property type="match status" value="1"/>
</dbReference>
<dbReference type="GeneID" id="110252707"/>
<dbReference type="OMA" id="YPMLKKF"/>
<dbReference type="AlphaFoldDB" id="A0A913Y752"/>
<keyword evidence="1" id="KW-0812">Transmembrane</keyword>
<dbReference type="InterPro" id="IPR040632">
    <property type="entry name" value="Sulfotransfer_4"/>
</dbReference>
<dbReference type="PANTHER" id="PTHR36978:SF4">
    <property type="entry name" value="P-LOOP CONTAINING NUCLEOSIDE TRIPHOSPHATE HYDROLASE PROTEIN"/>
    <property type="match status" value="1"/>
</dbReference>
<dbReference type="SUPFAM" id="SSF52540">
    <property type="entry name" value="P-loop containing nucleoside triphosphate hydrolases"/>
    <property type="match status" value="1"/>
</dbReference>
<reference evidence="2" key="1">
    <citation type="submission" date="2022-11" db="UniProtKB">
        <authorList>
            <consortium name="EnsemblMetazoa"/>
        </authorList>
    </citation>
    <scope>IDENTIFICATION</scope>
</reference>
<accession>A0A913Y752</accession>
<dbReference type="PANTHER" id="PTHR36978">
    <property type="entry name" value="P-LOOP CONTAINING NUCLEOTIDE TRIPHOSPHATE HYDROLASE"/>
    <property type="match status" value="1"/>
</dbReference>
<proteinExistence type="predicted"/>
<evidence type="ECO:0000313" key="2">
    <source>
        <dbReference type="EnsemblMetazoa" id="XP_020915201.2"/>
    </source>
</evidence>
<dbReference type="InterPro" id="IPR027417">
    <property type="entry name" value="P-loop_NTPase"/>
</dbReference>
<dbReference type="KEGG" id="epa:110252707"/>
<keyword evidence="1" id="KW-1133">Transmembrane helix</keyword>
<sequence length="240" mass="27083">MKIICAGLSKTGTKSLAKALRLLGFVVHDIEEHLMWYMSEYIQALNGDTPDFTAMYSQVDAVTDAPALRFWKELSQAFPDAKVVLMERDSAEIWVQSLLSTNAAYRREMCSLKNKLVSALTSTGRKHNTLMGLIGRKIYPAQDKEGLVEIYLQHNARVKATIPRDKLLVYNVKQGWQPLCEFLGVPVPDVPFPRLNVKDEFIYHLFNSSVVAKRMLNELLALFVILVVLIAAIVAFLINI</sequence>
<dbReference type="Proteomes" id="UP000887567">
    <property type="component" value="Unplaced"/>
</dbReference>
<dbReference type="EnsemblMetazoa" id="XM_021059542.2">
    <property type="protein sequence ID" value="XP_020915201.2"/>
    <property type="gene ID" value="LOC110252707"/>
</dbReference>
<dbReference type="OrthoDB" id="272681at2759"/>
<name>A0A913Y752_EXADI</name>
<organism evidence="2 3">
    <name type="scientific">Exaiptasia diaphana</name>
    <name type="common">Tropical sea anemone</name>
    <name type="synonym">Aiptasia pulchella</name>
    <dbReference type="NCBI Taxonomy" id="2652724"/>
    <lineage>
        <taxon>Eukaryota</taxon>
        <taxon>Metazoa</taxon>
        <taxon>Cnidaria</taxon>
        <taxon>Anthozoa</taxon>
        <taxon>Hexacorallia</taxon>
        <taxon>Actiniaria</taxon>
        <taxon>Aiptasiidae</taxon>
        <taxon>Exaiptasia</taxon>
    </lineage>
</organism>